<dbReference type="InterPro" id="IPR025874">
    <property type="entry name" value="DZR"/>
</dbReference>
<organism evidence="3 4">
    <name type="scientific">Eubacterium plexicaudatum ASF492</name>
    <dbReference type="NCBI Taxonomy" id="1235802"/>
    <lineage>
        <taxon>Bacteria</taxon>
        <taxon>Bacillati</taxon>
        <taxon>Bacillota</taxon>
        <taxon>Clostridia</taxon>
        <taxon>Eubacteriales</taxon>
        <taxon>Eubacteriaceae</taxon>
        <taxon>Eubacterium</taxon>
    </lineage>
</organism>
<evidence type="ECO:0000259" key="2">
    <source>
        <dbReference type="Pfam" id="PF12773"/>
    </source>
</evidence>
<dbReference type="EMBL" id="AQFT01000150">
    <property type="protein sequence ID" value="EMZ20113.1"/>
    <property type="molecule type" value="Genomic_DNA"/>
</dbReference>
<keyword evidence="1" id="KW-0812">Transmembrane</keyword>
<dbReference type="STRING" id="1235802.C823_05199"/>
<dbReference type="HOGENOM" id="CLU_626574_0_0_9"/>
<evidence type="ECO:0000313" key="3">
    <source>
        <dbReference type="EMBL" id="EMZ20113.1"/>
    </source>
</evidence>
<keyword evidence="1" id="KW-1133">Transmembrane helix</keyword>
<keyword evidence="1" id="KW-0472">Membrane</keyword>
<dbReference type="AlphaFoldDB" id="N2A109"/>
<dbReference type="OrthoDB" id="1764420at2"/>
<feature type="transmembrane region" description="Helical" evidence="1">
    <location>
        <begin position="138"/>
        <end position="160"/>
    </location>
</feature>
<comment type="caution">
    <text evidence="3">The sequence shown here is derived from an EMBL/GenBank/DDBJ whole genome shotgun (WGS) entry which is preliminary data.</text>
</comment>
<feature type="transmembrane region" description="Helical" evidence="1">
    <location>
        <begin position="42"/>
        <end position="62"/>
    </location>
</feature>
<sequence length="445" mass="49241">MALSMRTVIFSLVVLVALLTIPIMIGVYVYRDAKRWGMNAMAWTLIAVVAPALIGFIIYLLVRGNSPDLQCPQCAEPVTEQYVICPHCGAKLRPACPNCSFPVEADWKVCPKCAAPLEGVETPPAPPQRQRDRTLGKILIAIIVVPVALIALAVFGLTAFQSVTGSSTMREVTFDEYDQEQESETIREAVHEWLDSLEVRSDRAYALRYDYSNELGAGQEHYYLFYVPAGGQSPSTSFGTDAGLFGTTLNLRLERTGYSGSLYCVQTSVESTPKPRIVLGGKHIRCEVQVVDYNPTLFFIQSNYAQAELRTVELPERLSVVKIVGNANVGVAAGSPNSVAASENDGVVEVIDADMMLKILSAIDSGERVPMEQIPDYDFKDGFEIVVEYRIQEDLIMHPEMARHLVFMDDGICYLIDGRVTNSANGSAYRVMDEDFYTLLEELFQ</sequence>
<dbReference type="eggNOG" id="COG1933">
    <property type="taxonomic scope" value="Bacteria"/>
</dbReference>
<feature type="domain" description="DZANK-type" evidence="2">
    <location>
        <begin position="71"/>
        <end position="113"/>
    </location>
</feature>
<reference evidence="3 4" key="1">
    <citation type="journal article" date="2014" name="Genome Announc.">
        <title>Draft genome sequences of the altered schaedler flora, a defined bacterial community from gnotobiotic mice.</title>
        <authorList>
            <person name="Wannemuehler M.J."/>
            <person name="Overstreet A.M."/>
            <person name="Ward D.V."/>
            <person name="Phillips G.J."/>
        </authorList>
    </citation>
    <scope>NUCLEOTIDE SEQUENCE [LARGE SCALE GENOMIC DNA]</scope>
    <source>
        <strain evidence="3 4">ASF492</strain>
    </source>
</reference>
<dbReference type="PATRIC" id="fig|1235802.3.peg.5489"/>
<gene>
    <name evidence="3" type="ORF">C823_05199</name>
</gene>
<evidence type="ECO:0000256" key="1">
    <source>
        <dbReference type="SAM" id="Phobius"/>
    </source>
</evidence>
<proteinExistence type="predicted"/>
<evidence type="ECO:0000313" key="4">
    <source>
        <dbReference type="Proteomes" id="UP000012589"/>
    </source>
</evidence>
<dbReference type="Pfam" id="PF12773">
    <property type="entry name" value="DZR"/>
    <property type="match status" value="1"/>
</dbReference>
<keyword evidence="4" id="KW-1185">Reference proteome</keyword>
<protein>
    <recommendedName>
        <fullName evidence="2">DZANK-type domain-containing protein</fullName>
    </recommendedName>
</protein>
<accession>N2A109</accession>
<feature type="transmembrane region" description="Helical" evidence="1">
    <location>
        <begin position="7"/>
        <end position="30"/>
    </location>
</feature>
<name>N2A109_9FIRM</name>
<dbReference type="Proteomes" id="UP000012589">
    <property type="component" value="Unassembled WGS sequence"/>
</dbReference>